<accession>A0A7X1J547</accession>
<dbReference type="Proteomes" id="UP000584670">
    <property type="component" value="Unassembled WGS sequence"/>
</dbReference>
<sequence length="112" mass="12640">MADYSGFIRQQVASRPYRPGGQVETTQAPAVWTLAHRGYSGGGRLDVWVYATKREALREGAALALACGLDEHERACEDFEASRYQKVMDRYEETSPDAHLLRVQMAFLQFPD</sequence>
<reference evidence="1 2" key="1">
    <citation type="submission" date="2020-08" db="EMBL/GenBank/DDBJ databases">
        <title>Streptomyces sp. PSKA01 genome sequencing and assembly.</title>
        <authorList>
            <person name="Mandal S."/>
            <person name="Maiti P.K."/>
            <person name="Das P."/>
        </authorList>
    </citation>
    <scope>NUCLEOTIDE SEQUENCE [LARGE SCALE GENOMIC DNA]</scope>
    <source>
        <strain evidence="1 2">PSKA01</strain>
    </source>
</reference>
<dbReference type="EMBL" id="JACMSF010000025">
    <property type="protein sequence ID" value="MBC2904393.1"/>
    <property type="molecule type" value="Genomic_DNA"/>
</dbReference>
<name>A0A7X1J547_9ACTN</name>
<dbReference type="RefSeq" id="WP_186284264.1">
    <property type="nucleotide sequence ID" value="NZ_JACMSF010000025.1"/>
</dbReference>
<proteinExistence type="predicted"/>
<comment type="caution">
    <text evidence="1">The sequence shown here is derived from an EMBL/GenBank/DDBJ whole genome shotgun (WGS) entry which is preliminary data.</text>
</comment>
<dbReference type="AlphaFoldDB" id="A0A7X1J547"/>
<protein>
    <submittedName>
        <fullName evidence="1">Uncharacterized protein</fullName>
    </submittedName>
</protein>
<evidence type="ECO:0000313" key="2">
    <source>
        <dbReference type="Proteomes" id="UP000584670"/>
    </source>
</evidence>
<organism evidence="1 2">
    <name type="scientific">Streptomyces cupreus</name>
    <dbReference type="NCBI Taxonomy" id="2759956"/>
    <lineage>
        <taxon>Bacteria</taxon>
        <taxon>Bacillati</taxon>
        <taxon>Actinomycetota</taxon>
        <taxon>Actinomycetes</taxon>
        <taxon>Kitasatosporales</taxon>
        <taxon>Streptomycetaceae</taxon>
        <taxon>Streptomyces</taxon>
    </lineage>
</organism>
<keyword evidence="2" id="KW-1185">Reference proteome</keyword>
<gene>
    <name evidence="1" type="ORF">H4N64_22765</name>
</gene>
<evidence type="ECO:0000313" key="1">
    <source>
        <dbReference type="EMBL" id="MBC2904393.1"/>
    </source>
</evidence>